<feature type="transmembrane region" description="Helical" evidence="8">
    <location>
        <begin position="349"/>
        <end position="366"/>
    </location>
</feature>
<feature type="transmembrane region" description="Helical" evidence="8">
    <location>
        <begin position="61"/>
        <end position="80"/>
    </location>
</feature>
<dbReference type="InterPro" id="IPR036259">
    <property type="entry name" value="MFS_trans_sf"/>
</dbReference>
<evidence type="ECO:0000313" key="10">
    <source>
        <dbReference type="EMBL" id="AUD01255.1"/>
    </source>
</evidence>
<sequence length="537" mass="58129">MATQTLAPPEQLGLPTGFKKWIIVITAISAAIIELIDTSIVNVGLTDIAGNLGVTVEDVSWVVTAYAIANVIVIPMTGFLQRYFGRKDYYVGSIILFTIASYGCGFADNLWTLVAFRFLQGIGGGALLSTSQGLMFDSFAPSQRPLASALFGMGIVLGPTLGPTLGGYIIDNYHWSWMFYINIPIGIAAVLLSIAYIDKKQDELHIDRKSIHIDQTGILLLAVGIGSLQYVLERGEADDWFDSKVIAWLAVAAVIAIPAFIWWELRGTKEPVVDLRALKNRNLAVGSILMVVIGYGLFTSVLLYPLFAQRIVGLTATQTGKLLIPSGLATLPMFALVGRLMAKGASPRLMVVIGYVAFSTFCFIMSTYNMDASNGDFVYALVIRGIGLAFVNVPLINQSVSTLSPRELPTGIAIVNMMRQVGGAFGVAITNTYVTQRMAVHRGDLTSNLQPGDMLTMERLNAMTQGLAARGVNAFDAVTGAYKNMDLIISRQALMLSYLDTFKLAGLFFVVSFPLLFLLKRKKMDAATAKAISDSAH</sequence>
<dbReference type="SUPFAM" id="SSF103473">
    <property type="entry name" value="MFS general substrate transporter"/>
    <property type="match status" value="1"/>
</dbReference>
<feature type="transmembrane region" description="Helical" evidence="8">
    <location>
        <begin position="146"/>
        <end position="170"/>
    </location>
</feature>
<feature type="transmembrane region" description="Helical" evidence="8">
    <location>
        <begin position="89"/>
        <end position="108"/>
    </location>
</feature>
<evidence type="ECO:0000256" key="1">
    <source>
        <dbReference type="ARBA" id="ARBA00004651"/>
    </source>
</evidence>
<feature type="transmembrane region" description="Helical" evidence="8">
    <location>
        <begin position="176"/>
        <end position="197"/>
    </location>
</feature>
<keyword evidence="11" id="KW-1185">Reference proteome</keyword>
<dbReference type="PANTHER" id="PTHR42718">
    <property type="entry name" value="MAJOR FACILITATOR SUPERFAMILY MULTIDRUG TRANSPORTER MFSC"/>
    <property type="match status" value="1"/>
</dbReference>
<organism evidence="10 11">
    <name type="scientific">Spirosoma pollinicola</name>
    <dbReference type="NCBI Taxonomy" id="2057025"/>
    <lineage>
        <taxon>Bacteria</taxon>
        <taxon>Pseudomonadati</taxon>
        <taxon>Bacteroidota</taxon>
        <taxon>Cytophagia</taxon>
        <taxon>Cytophagales</taxon>
        <taxon>Cytophagaceae</taxon>
        <taxon>Spirosoma</taxon>
    </lineage>
</organism>
<proteinExistence type="inferred from homology"/>
<dbReference type="Gene3D" id="1.20.1250.20">
    <property type="entry name" value="MFS general substrate transporter like domains"/>
    <property type="match status" value="1"/>
</dbReference>
<dbReference type="PRINTS" id="PR01036">
    <property type="entry name" value="TCRTETB"/>
</dbReference>
<dbReference type="EMBL" id="CP025096">
    <property type="protein sequence ID" value="AUD01255.1"/>
    <property type="molecule type" value="Genomic_DNA"/>
</dbReference>
<evidence type="ECO:0000256" key="6">
    <source>
        <dbReference type="ARBA" id="ARBA00022989"/>
    </source>
</evidence>
<dbReference type="RefSeq" id="WP_100986840.1">
    <property type="nucleotide sequence ID" value="NZ_CP025096.1"/>
</dbReference>
<protein>
    <submittedName>
        <fullName evidence="10">MFS transporter</fullName>
    </submittedName>
</protein>
<dbReference type="InterPro" id="IPR011701">
    <property type="entry name" value="MFS"/>
</dbReference>
<dbReference type="KEGG" id="spir:CWM47_05195"/>
<accession>A0A2K8YUD3</accession>
<keyword evidence="6 8" id="KW-1133">Transmembrane helix</keyword>
<evidence type="ECO:0000256" key="3">
    <source>
        <dbReference type="ARBA" id="ARBA00022448"/>
    </source>
</evidence>
<dbReference type="Pfam" id="PF07690">
    <property type="entry name" value="MFS_1"/>
    <property type="match status" value="1"/>
</dbReference>
<evidence type="ECO:0000313" key="11">
    <source>
        <dbReference type="Proteomes" id="UP000232883"/>
    </source>
</evidence>
<dbReference type="Gene3D" id="1.20.1720.10">
    <property type="entry name" value="Multidrug resistance protein D"/>
    <property type="match status" value="1"/>
</dbReference>
<feature type="transmembrane region" description="Helical" evidence="8">
    <location>
        <begin position="114"/>
        <end position="134"/>
    </location>
</feature>
<feature type="transmembrane region" description="Helical" evidence="8">
    <location>
        <begin position="21"/>
        <end position="41"/>
    </location>
</feature>
<evidence type="ECO:0000256" key="2">
    <source>
        <dbReference type="ARBA" id="ARBA00008537"/>
    </source>
</evidence>
<dbReference type="GO" id="GO:0022857">
    <property type="term" value="F:transmembrane transporter activity"/>
    <property type="evidence" value="ECO:0007669"/>
    <property type="project" value="InterPro"/>
</dbReference>
<dbReference type="InterPro" id="IPR004638">
    <property type="entry name" value="EmrB-like"/>
</dbReference>
<feature type="transmembrane region" description="Helical" evidence="8">
    <location>
        <begin position="217"/>
        <end position="233"/>
    </location>
</feature>
<dbReference type="AlphaFoldDB" id="A0A2K8YUD3"/>
<evidence type="ECO:0000259" key="9">
    <source>
        <dbReference type="PROSITE" id="PS50850"/>
    </source>
</evidence>
<feature type="transmembrane region" description="Helical" evidence="8">
    <location>
        <begin position="378"/>
        <end position="396"/>
    </location>
</feature>
<dbReference type="Proteomes" id="UP000232883">
    <property type="component" value="Chromosome"/>
</dbReference>
<dbReference type="InterPro" id="IPR020846">
    <property type="entry name" value="MFS_dom"/>
</dbReference>
<dbReference type="CDD" id="cd17503">
    <property type="entry name" value="MFS_LmrB_MDR_like"/>
    <property type="match status" value="1"/>
</dbReference>
<dbReference type="NCBIfam" id="TIGR00711">
    <property type="entry name" value="efflux_EmrB"/>
    <property type="match status" value="1"/>
</dbReference>
<reference evidence="10 11" key="1">
    <citation type="submission" date="2017-11" db="EMBL/GenBank/DDBJ databases">
        <title>Taxonomic description and genome sequences of Spirosoma HA7 sp. nov., isolated from pollen microhabitat of Corylus avellana.</title>
        <authorList>
            <person name="Ambika Manirajan B."/>
            <person name="Suarez C."/>
            <person name="Ratering S."/>
            <person name="Geissler-Plaum R."/>
            <person name="Cardinale M."/>
            <person name="Sylvia S."/>
        </authorList>
    </citation>
    <scope>NUCLEOTIDE SEQUENCE [LARGE SCALE GENOMIC DNA]</scope>
    <source>
        <strain evidence="10 11">HA7</strain>
    </source>
</reference>
<evidence type="ECO:0000256" key="4">
    <source>
        <dbReference type="ARBA" id="ARBA00022475"/>
    </source>
</evidence>
<feature type="transmembrane region" description="Helical" evidence="8">
    <location>
        <begin position="245"/>
        <end position="263"/>
    </location>
</feature>
<dbReference type="PANTHER" id="PTHR42718:SF9">
    <property type="entry name" value="MAJOR FACILITATOR SUPERFAMILY MULTIDRUG TRANSPORTER MFSC"/>
    <property type="match status" value="1"/>
</dbReference>
<keyword evidence="4" id="KW-1003">Cell membrane</keyword>
<evidence type="ECO:0000256" key="7">
    <source>
        <dbReference type="ARBA" id="ARBA00023136"/>
    </source>
</evidence>
<comment type="similarity">
    <text evidence="2">Belongs to the major facilitator superfamily. EmrB family.</text>
</comment>
<feature type="domain" description="Major facilitator superfamily (MFS) profile" evidence="9">
    <location>
        <begin position="23"/>
        <end position="524"/>
    </location>
</feature>
<dbReference type="GO" id="GO:0005886">
    <property type="term" value="C:plasma membrane"/>
    <property type="evidence" value="ECO:0007669"/>
    <property type="project" value="UniProtKB-SubCell"/>
</dbReference>
<feature type="transmembrane region" description="Helical" evidence="8">
    <location>
        <begin position="283"/>
        <end position="307"/>
    </location>
</feature>
<comment type="subcellular location">
    <subcellularLocation>
        <location evidence="1">Cell membrane</location>
        <topology evidence="1">Multi-pass membrane protein</topology>
    </subcellularLocation>
</comment>
<keyword evidence="3" id="KW-0813">Transport</keyword>
<feature type="transmembrane region" description="Helical" evidence="8">
    <location>
        <begin position="322"/>
        <end position="342"/>
    </location>
</feature>
<evidence type="ECO:0000256" key="8">
    <source>
        <dbReference type="SAM" id="Phobius"/>
    </source>
</evidence>
<name>A0A2K8YUD3_9BACT</name>
<dbReference type="OrthoDB" id="9807274at2"/>
<feature type="transmembrane region" description="Helical" evidence="8">
    <location>
        <begin position="501"/>
        <end position="519"/>
    </location>
</feature>
<keyword evidence="7 8" id="KW-0472">Membrane</keyword>
<evidence type="ECO:0000256" key="5">
    <source>
        <dbReference type="ARBA" id="ARBA00022692"/>
    </source>
</evidence>
<gene>
    <name evidence="10" type="ORF">CWM47_05195</name>
</gene>
<dbReference type="PROSITE" id="PS50850">
    <property type="entry name" value="MFS"/>
    <property type="match status" value="1"/>
</dbReference>
<keyword evidence="5 8" id="KW-0812">Transmembrane</keyword>